<evidence type="ECO:0000313" key="2">
    <source>
        <dbReference type="EMBL" id="GBP30509.1"/>
    </source>
</evidence>
<comment type="caution">
    <text evidence="2">The sequence shown here is derived from an EMBL/GenBank/DDBJ whole genome shotgun (WGS) entry which is preliminary data.</text>
</comment>
<accession>A0A4C1UW49</accession>
<evidence type="ECO:0000256" key="1">
    <source>
        <dbReference type="SAM" id="MobiDB-lite"/>
    </source>
</evidence>
<name>A0A4C1UW49_EUMVA</name>
<organism evidence="2 3">
    <name type="scientific">Eumeta variegata</name>
    <name type="common">Bagworm moth</name>
    <name type="synonym">Eumeta japonica</name>
    <dbReference type="NCBI Taxonomy" id="151549"/>
    <lineage>
        <taxon>Eukaryota</taxon>
        <taxon>Metazoa</taxon>
        <taxon>Ecdysozoa</taxon>
        <taxon>Arthropoda</taxon>
        <taxon>Hexapoda</taxon>
        <taxon>Insecta</taxon>
        <taxon>Pterygota</taxon>
        <taxon>Neoptera</taxon>
        <taxon>Endopterygota</taxon>
        <taxon>Lepidoptera</taxon>
        <taxon>Glossata</taxon>
        <taxon>Ditrysia</taxon>
        <taxon>Tineoidea</taxon>
        <taxon>Psychidae</taxon>
        <taxon>Oiketicinae</taxon>
        <taxon>Eumeta</taxon>
    </lineage>
</organism>
<evidence type="ECO:0000313" key="3">
    <source>
        <dbReference type="Proteomes" id="UP000299102"/>
    </source>
</evidence>
<keyword evidence="3" id="KW-1185">Reference proteome</keyword>
<reference evidence="2 3" key="1">
    <citation type="journal article" date="2019" name="Commun. Biol.">
        <title>The bagworm genome reveals a unique fibroin gene that provides high tensile strength.</title>
        <authorList>
            <person name="Kono N."/>
            <person name="Nakamura H."/>
            <person name="Ohtoshi R."/>
            <person name="Tomita M."/>
            <person name="Numata K."/>
            <person name="Arakawa K."/>
        </authorList>
    </citation>
    <scope>NUCLEOTIDE SEQUENCE [LARGE SCALE GENOMIC DNA]</scope>
</reference>
<dbReference type="Proteomes" id="UP000299102">
    <property type="component" value="Unassembled WGS sequence"/>
</dbReference>
<sequence length="113" mass="12575">MQRSKKQSFIDIYVSDLESGDRRVVGGVLQLEGVRQARRLAQVQAAQRQARGGRRRRALAPRQQAAAAHRRLHPPPLGAHSVAVVLPEHPCRRNICSVQRCVVLDSRNDGVVD</sequence>
<dbReference type="AlphaFoldDB" id="A0A4C1UW49"/>
<protein>
    <submittedName>
        <fullName evidence="2">Uncharacterized protein</fullName>
    </submittedName>
</protein>
<dbReference type="EMBL" id="BGZK01000234">
    <property type="protein sequence ID" value="GBP30509.1"/>
    <property type="molecule type" value="Genomic_DNA"/>
</dbReference>
<gene>
    <name evidence="2" type="ORF">EVAR_94689_1</name>
</gene>
<feature type="region of interest" description="Disordered" evidence="1">
    <location>
        <begin position="47"/>
        <end position="76"/>
    </location>
</feature>
<proteinExistence type="predicted"/>